<comment type="caution">
    <text evidence="1">The sequence shown here is derived from an EMBL/GenBank/DDBJ whole genome shotgun (WGS) entry which is preliminary data.</text>
</comment>
<reference evidence="1 2" key="1">
    <citation type="journal article" date="2019" name="Sci. Rep.">
        <title>Orb-weaving spider Araneus ventricosus genome elucidates the spidroin gene catalogue.</title>
        <authorList>
            <person name="Kono N."/>
            <person name="Nakamura H."/>
            <person name="Ohtoshi R."/>
            <person name="Moran D.A.P."/>
            <person name="Shinohara A."/>
            <person name="Yoshida Y."/>
            <person name="Fujiwara M."/>
            <person name="Mori M."/>
            <person name="Tomita M."/>
            <person name="Arakawa K."/>
        </authorList>
    </citation>
    <scope>NUCLEOTIDE SEQUENCE [LARGE SCALE GENOMIC DNA]</scope>
</reference>
<dbReference type="EMBL" id="BGPR01001645">
    <property type="protein sequence ID" value="GBM58683.1"/>
    <property type="molecule type" value="Genomic_DNA"/>
</dbReference>
<organism evidence="1 2">
    <name type="scientific">Araneus ventricosus</name>
    <name type="common">Orbweaver spider</name>
    <name type="synonym">Epeira ventricosa</name>
    <dbReference type="NCBI Taxonomy" id="182803"/>
    <lineage>
        <taxon>Eukaryota</taxon>
        <taxon>Metazoa</taxon>
        <taxon>Ecdysozoa</taxon>
        <taxon>Arthropoda</taxon>
        <taxon>Chelicerata</taxon>
        <taxon>Arachnida</taxon>
        <taxon>Araneae</taxon>
        <taxon>Araneomorphae</taxon>
        <taxon>Entelegynae</taxon>
        <taxon>Araneoidea</taxon>
        <taxon>Araneidae</taxon>
        <taxon>Araneus</taxon>
    </lineage>
</organism>
<sequence length="13" mass="1529">RRCVGKTKPDKKL</sequence>
<evidence type="ECO:0000313" key="2">
    <source>
        <dbReference type="Proteomes" id="UP000499080"/>
    </source>
</evidence>
<feature type="non-terminal residue" evidence="1">
    <location>
        <position position="13"/>
    </location>
</feature>
<keyword evidence="2" id="KW-1185">Reference proteome</keyword>
<proteinExistence type="predicted"/>
<dbReference type="Proteomes" id="UP000499080">
    <property type="component" value="Unassembled WGS sequence"/>
</dbReference>
<name>A0A4Y2GZ08_ARAVE</name>
<feature type="non-terminal residue" evidence="1">
    <location>
        <position position="1"/>
    </location>
</feature>
<gene>
    <name evidence="1" type="ORF">AVEN_256462_1</name>
</gene>
<evidence type="ECO:0000313" key="1">
    <source>
        <dbReference type="EMBL" id="GBM58683.1"/>
    </source>
</evidence>
<accession>A0A4Y2GZ08</accession>
<protein>
    <submittedName>
        <fullName evidence="1">Uncharacterized protein</fullName>
    </submittedName>
</protein>